<gene>
    <name evidence="1" type="primary">AVEN_135662_1</name>
    <name evidence="1" type="ORF">CEXT_640171</name>
</gene>
<comment type="caution">
    <text evidence="1">The sequence shown here is derived from an EMBL/GenBank/DDBJ whole genome shotgun (WGS) entry which is preliminary data.</text>
</comment>
<dbReference type="PANTHER" id="PTHR47822">
    <property type="entry name" value="CARBOHYDRATE BINDING DOMAIN CONTAINING PROTEIN"/>
    <property type="match status" value="1"/>
</dbReference>
<evidence type="ECO:0000313" key="1">
    <source>
        <dbReference type="EMBL" id="GIY10722.1"/>
    </source>
</evidence>
<proteinExistence type="predicted"/>
<organism evidence="1 2">
    <name type="scientific">Caerostris extrusa</name>
    <name type="common">Bark spider</name>
    <name type="synonym">Caerostris bankana</name>
    <dbReference type="NCBI Taxonomy" id="172846"/>
    <lineage>
        <taxon>Eukaryota</taxon>
        <taxon>Metazoa</taxon>
        <taxon>Ecdysozoa</taxon>
        <taxon>Arthropoda</taxon>
        <taxon>Chelicerata</taxon>
        <taxon>Arachnida</taxon>
        <taxon>Araneae</taxon>
        <taxon>Araneomorphae</taxon>
        <taxon>Entelegynae</taxon>
        <taxon>Araneoidea</taxon>
        <taxon>Araneidae</taxon>
        <taxon>Caerostris</taxon>
    </lineage>
</organism>
<name>A0AAV4QRH5_CAEEX</name>
<accession>A0AAV4QRH5</accession>
<evidence type="ECO:0000313" key="2">
    <source>
        <dbReference type="Proteomes" id="UP001054945"/>
    </source>
</evidence>
<dbReference type="EMBL" id="BPLR01006558">
    <property type="protein sequence ID" value="GIY10722.1"/>
    <property type="molecule type" value="Genomic_DNA"/>
</dbReference>
<dbReference type="AlphaFoldDB" id="A0AAV4QRH5"/>
<protein>
    <submittedName>
        <fullName evidence="1">WD_REPEATS_REGION domain-containing protein</fullName>
    </submittedName>
</protein>
<dbReference type="InterPro" id="IPR015943">
    <property type="entry name" value="WD40/YVTN_repeat-like_dom_sf"/>
</dbReference>
<dbReference type="Proteomes" id="UP001054945">
    <property type="component" value="Unassembled WGS sequence"/>
</dbReference>
<dbReference type="InterPro" id="IPR036322">
    <property type="entry name" value="WD40_repeat_dom_sf"/>
</dbReference>
<dbReference type="SUPFAM" id="SSF50978">
    <property type="entry name" value="WD40 repeat-like"/>
    <property type="match status" value="1"/>
</dbReference>
<dbReference type="Gene3D" id="2.130.10.10">
    <property type="entry name" value="YVTN repeat-like/Quinoprotein amine dehydrogenase"/>
    <property type="match status" value="1"/>
</dbReference>
<dbReference type="PANTHER" id="PTHR47822:SF2">
    <property type="entry name" value="F-BOX AND WD-40 DOMAIN PROTEIN 7"/>
    <property type="match status" value="1"/>
</dbReference>
<sequence length="215" mass="23483">MASSESQETTEKHHVTSSTAASDWANAVIYGNIKIIAKYEGENPPLCCVVLPNSKEFAVGWSDGIIEIRDTTSFGVKRSFEGPENLPVTCVSASELNPAKPMLLASYASGHTVLWDMKEGQKLSTIHNDRQTLVNTFNTDNAAYAVSGSDAKIQIYDTETSTEQQILQERSGAGWGIAHLAYEMYELGLDTRQTESSTSMAQEGAKYLMITSENN</sequence>
<keyword evidence="2" id="KW-1185">Reference proteome</keyword>
<reference evidence="1 2" key="1">
    <citation type="submission" date="2021-06" db="EMBL/GenBank/DDBJ databases">
        <title>Caerostris extrusa draft genome.</title>
        <authorList>
            <person name="Kono N."/>
            <person name="Arakawa K."/>
        </authorList>
    </citation>
    <scope>NUCLEOTIDE SEQUENCE [LARGE SCALE GENOMIC DNA]</scope>
</reference>